<accession>A0AC59Y904</accession>
<evidence type="ECO:0000313" key="1">
    <source>
        <dbReference type="EMBL" id="CAM9491076.1"/>
    </source>
</evidence>
<dbReference type="Proteomes" id="UP001162501">
    <property type="component" value="Chromosome 11"/>
</dbReference>
<gene>
    <name evidence="1" type="ORF">MRATA1EN22A_LOCUS3258</name>
</gene>
<protein>
    <submittedName>
        <fullName evidence="1">Uncharacterized protein</fullName>
    </submittedName>
</protein>
<name>A0AC59Y904_RANTA</name>
<proteinExistence type="predicted"/>
<sequence>MGPKERRLFPAGVAQTHVWDGWHGRWDCPGIGVDLCHPRQLLGSRDRSRGAGLGQTPESPAGCDGFWTPSEHQLSLWSVQPCQCPETSRAFGGWTGECLGAFDLGFLGSLIERVEGSYQGWVGCWLVLLVVSWDTILSWTPDSGDLGGFQGHSWPWGRPND</sequence>
<organism evidence="1 2">
    <name type="scientific">Rangifer tarandus platyrhynchus</name>
    <name type="common">Svalbard reindeer</name>
    <dbReference type="NCBI Taxonomy" id="3082113"/>
    <lineage>
        <taxon>Eukaryota</taxon>
        <taxon>Metazoa</taxon>
        <taxon>Chordata</taxon>
        <taxon>Craniata</taxon>
        <taxon>Vertebrata</taxon>
        <taxon>Euteleostomi</taxon>
        <taxon>Mammalia</taxon>
        <taxon>Eutheria</taxon>
        <taxon>Laurasiatheria</taxon>
        <taxon>Artiodactyla</taxon>
        <taxon>Ruminantia</taxon>
        <taxon>Pecora</taxon>
        <taxon>Cervidae</taxon>
        <taxon>Odocoileinae</taxon>
        <taxon>Rangifer</taxon>
    </lineage>
</organism>
<reference evidence="1" key="2">
    <citation type="submission" date="2025-03" db="EMBL/GenBank/DDBJ databases">
        <authorList>
            <consortium name="ELIXIR-Norway"/>
            <consortium name="Elixir Norway"/>
        </authorList>
    </citation>
    <scope>NUCLEOTIDE SEQUENCE</scope>
</reference>
<reference evidence="1" key="1">
    <citation type="submission" date="2023-05" db="EMBL/GenBank/DDBJ databases">
        <authorList>
            <consortium name="ELIXIR-Norway"/>
        </authorList>
    </citation>
    <scope>NUCLEOTIDE SEQUENCE</scope>
</reference>
<dbReference type="EMBL" id="OX596095">
    <property type="protein sequence ID" value="CAM9491076.1"/>
    <property type="molecule type" value="Genomic_DNA"/>
</dbReference>
<evidence type="ECO:0000313" key="2">
    <source>
        <dbReference type="Proteomes" id="UP001162501"/>
    </source>
</evidence>